<dbReference type="GO" id="GO:0005886">
    <property type="term" value="C:plasma membrane"/>
    <property type="evidence" value="ECO:0007669"/>
    <property type="project" value="UniProtKB-SubCell"/>
</dbReference>
<evidence type="ECO:0000313" key="12">
    <source>
        <dbReference type="Proteomes" id="UP000035955"/>
    </source>
</evidence>
<feature type="transmembrane region" description="Helical" evidence="10">
    <location>
        <begin position="224"/>
        <end position="245"/>
    </location>
</feature>
<comment type="caution">
    <text evidence="11">The sequence shown here is derived from an EMBL/GenBank/DDBJ whole genome shotgun (WGS) entry which is preliminary data.</text>
</comment>
<feature type="transmembrane region" description="Helical" evidence="10">
    <location>
        <begin position="183"/>
        <end position="203"/>
    </location>
</feature>
<dbReference type="PRINTS" id="PR01806">
    <property type="entry name" value="VIRFACTRMVIN"/>
</dbReference>
<dbReference type="EMBL" id="LABY01000352">
    <property type="protein sequence ID" value="KMO27643.1"/>
    <property type="molecule type" value="Genomic_DNA"/>
</dbReference>
<evidence type="ECO:0000256" key="3">
    <source>
        <dbReference type="ARBA" id="ARBA00022692"/>
    </source>
</evidence>
<comment type="similarity">
    <text evidence="9">Belongs to the MurJ/MviN family.</text>
</comment>
<evidence type="ECO:0000256" key="1">
    <source>
        <dbReference type="ARBA" id="ARBA00004651"/>
    </source>
</evidence>
<feature type="transmembrane region" description="Helical" evidence="10">
    <location>
        <begin position="154"/>
        <end position="177"/>
    </location>
</feature>
<evidence type="ECO:0000313" key="11">
    <source>
        <dbReference type="EMBL" id="KMO27643.1"/>
    </source>
</evidence>
<evidence type="ECO:0000256" key="10">
    <source>
        <dbReference type="SAM" id="Phobius"/>
    </source>
</evidence>
<dbReference type="RefSeq" id="WP_048448460.1">
    <property type="nucleotide sequence ID" value="NZ_LABY01000352.1"/>
</dbReference>
<dbReference type="CDD" id="cd13123">
    <property type="entry name" value="MATE_MurJ_like"/>
    <property type="match status" value="1"/>
</dbReference>
<keyword evidence="6 10" id="KW-1133">Transmembrane helix</keyword>
<dbReference type="Pfam" id="PF03023">
    <property type="entry name" value="MurJ"/>
    <property type="match status" value="1"/>
</dbReference>
<comment type="subcellular location">
    <subcellularLocation>
        <location evidence="1">Cell membrane</location>
        <topology evidence="1">Multi-pass membrane protein</topology>
    </subcellularLocation>
</comment>
<reference evidence="11 12" key="1">
    <citation type="submission" date="2015-03" db="EMBL/GenBank/DDBJ databases">
        <title>Genome sequencing of Methylobacterium variabile DSM 16961.</title>
        <authorList>
            <person name="Chaudhry V."/>
            <person name="Patil P.B."/>
        </authorList>
    </citation>
    <scope>NUCLEOTIDE SEQUENCE [LARGE SCALE GENOMIC DNA]</scope>
    <source>
        <strain evidence="11 12">DSM 16961</strain>
    </source>
</reference>
<dbReference type="InterPro" id="IPR051050">
    <property type="entry name" value="Lipid_II_flippase_MurJ/MviN"/>
</dbReference>
<dbReference type="PANTHER" id="PTHR47019">
    <property type="entry name" value="LIPID II FLIPPASE MURJ"/>
    <property type="match status" value="1"/>
</dbReference>
<keyword evidence="12" id="KW-1185">Reference proteome</keyword>
<evidence type="ECO:0000256" key="2">
    <source>
        <dbReference type="ARBA" id="ARBA00022475"/>
    </source>
</evidence>
<dbReference type="GO" id="GO:0034204">
    <property type="term" value="P:lipid translocation"/>
    <property type="evidence" value="ECO:0007669"/>
    <property type="project" value="TreeGrafter"/>
</dbReference>
<dbReference type="AlphaFoldDB" id="A0A0J6S2A8"/>
<proteinExistence type="inferred from homology"/>
<keyword evidence="2" id="KW-1003">Cell membrane</keyword>
<feature type="transmembrane region" description="Helical" evidence="10">
    <location>
        <begin position="86"/>
        <end position="110"/>
    </location>
</feature>
<keyword evidence="7 10" id="KW-0472">Membrane</keyword>
<evidence type="ECO:0000256" key="5">
    <source>
        <dbReference type="ARBA" id="ARBA00022984"/>
    </source>
</evidence>
<name>A0A0J6S2A8_9HYPH</name>
<gene>
    <name evidence="11" type="ORF">VQ02_32840</name>
</gene>
<feature type="transmembrane region" description="Helical" evidence="10">
    <location>
        <begin position="20"/>
        <end position="43"/>
    </location>
</feature>
<dbReference type="NCBIfam" id="TIGR01695">
    <property type="entry name" value="murJ_mviN"/>
    <property type="match status" value="1"/>
</dbReference>
<accession>A0A0J6S2A8</accession>
<sequence length="353" mass="36847">MIRSILSVGGWTLVSRATGFLRDVVMAAVMGAGPVADAFVVAFRLPNHFRAIFGEGAFNVAFVPTYAALDAEAGAARAFADRVFSLMLLVQAILLALALPLMPAIVRALAPGFADEPDKFALAVTLTRITFPYLLFITLVTLLSGILNARRRFAAAAAAPVLLNLSLLAALALAFLFPNAGYAAAWGVAVSGVLQFLLVWADARRAGLAPSLVRPTLRDTGMRRFFAMLGPAVIGSAGVQIAMFADTIIASFLPTGAVSALYYADRLYQLPFGVIGIAAGTVLLPEMSRRIAAGDPAGAHAAQNRATGFSLALSAPFAVAFLLVPDLIMTALFQRGAFDAEAAARSGAVLAAY</sequence>
<dbReference type="GO" id="GO:0015648">
    <property type="term" value="F:lipid-linked peptidoglycan transporter activity"/>
    <property type="evidence" value="ECO:0007669"/>
    <property type="project" value="TreeGrafter"/>
</dbReference>
<evidence type="ECO:0000256" key="4">
    <source>
        <dbReference type="ARBA" id="ARBA00022960"/>
    </source>
</evidence>
<protein>
    <submittedName>
        <fullName evidence="11">Multidrug transporter MurJ</fullName>
    </submittedName>
</protein>
<dbReference type="InterPro" id="IPR004268">
    <property type="entry name" value="MurJ"/>
</dbReference>
<organism evidence="11 12">
    <name type="scientific">Methylobacterium variabile</name>
    <dbReference type="NCBI Taxonomy" id="298794"/>
    <lineage>
        <taxon>Bacteria</taxon>
        <taxon>Pseudomonadati</taxon>
        <taxon>Pseudomonadota</taxon>
        <taxon>Alphaproteobacteria</taxon>
        <taxon>Hyphomicrobiales</taxon>
        <taxon>Methylobacteriaceae</taxon>
        <taxon>Methylobacterium</taxon>
    </lineage>
</organism>
<dbReference type="GO" id="GO:0008360">
    <property type="term" value="P:regulation of cell shape"/>
    <property type="evidence" value="ECO:0007669"/>
    <property type="project" value="UniProtKB-KW"/>
</dbReference>
<feature type="non-terminal residue" evidence="11">
    <location>
        <position position="353"/>
    </location>
</feature>
<feature type="transmembrane region" description="Helical" evidence="10">
    <location>
        <begin position="130"/>
        <end position="147"/>
    </location>
</feature>
<keyword evidence="4" id="KW-0133">Cell shape</keyword>
<evidence type="ECO:0000256" key="7">
    <source>
        <dbReference type="ARBA" id="ARBA00023136"/>
    </source>
</evidence>
<dbReference type="GO" id="GO:0009252">
    <property type="term" value="P:peptidoglycan biosynthetic process"/>
    <property type="evidence" value="ECO:0007669"/>
    <property type="project" value="UniProtKB-KW"/>
</dbReference>
<evidence type="ECO:0000256" key="8">
    <source>
        <dbReference type="ARBA" id="ARBA00060041"/>
    </source>
</evidence>
<feature type="transmembrane region" description="Helical" evidence="10">
    <location>
        <begin position="267"/>
        <end position="285"/>
    </location>
</feature>
<evidence type="ECO:0000256" key="9">
    <source>
        <dbReference type="ARBA" id="ARBA00061532"/>
    </source>
</evidence>
<feature type="transmembrane region" description="Helical" evidence="10">
    <location>
        <begin position="306"/>
        <end position="324"/>
    </location>
</feature>
<comment type="function">
    <text evidence="8">Involved in peptidoglycan biosynthesis. Transports lipid-linked peptidoglycan precursors from the inner to the outer leaflet of the cytoplasmic membrane.</text>
</comment>
<dbReference type="Proteomes" id="UP000035955">
    <property type="component" value="Unassembled WGS sequence"/>
</dbReference>
<evidence type="ECO:0000256" key="6">
    <source>
        <dbReference type="ARBA" id="ARBA00022989"/>
    </source>
</evidence>
<dbReference type="PANTHER" id="PTHR47019:SF1">
    <property type="entry name" value="LIPID II FLIPPASE MURJ"/>
    <property type="match status" value="1"/>
</dbReference>
<keyword evidence="3 10" id="KW-0812">Transmembrane</keyword>
<keyword evidence="5" id="KW-0573">Peptidoglycan synthesis</keyword>
<dbReference type="OrthoDB" id="9816572at2"/>